<reference evidence="5 6" key="1">
    <citation type="submission" date="2023-12" db="EMBL/GenBank/DDBJ databases">
        <title>A high-quality genome assembly for Dillenia turbinata (Dilleniales).</title>
        <authorList>
            <person name="Chanderbali A."/>
        </authorList>
    </citation>
    <scope>NUCLEOTIDE SEQUENCE [LARGE SCALE GENOMIC DNA]</scope>
    <source>
        <strain evidence="5">LSX21</strain>
        <tissue evidence="5">Leaf</tissue>
    </source>
</reference>
<feature type="chain" id="PRO_5042889332" evidence="3">
    <location>
        <begin position="23"/>
        <end position="104"/>
    </location>
</feature>
<feature type="signal peptide" evidence="3">
    <location>
        <begin position="1"/>
        <end position="22"/>
    </location>
</feature>
<dbReference type="PANTHER" id="PTHR32444">
    <property type="entry name" value="BULB-TYPE LECTIN DOMAIN-CONTAINING PROTEIN"/>
    <property type="match status" value="1"/>
</dbReference>
<keyword evidence="1 3" id="KW-0732">Signal</keyword>
<keyword evidence="2" id="KW-0325">Glycoprotein</keyword>
<keyword evidence="6" id="KW-1185">Reference proteome</keyword>
<dbReference type="Gene3D" id="2.90.10.10">
    <property type="entry name" value="Bulb-type lectin domain"/>
    <property type="match status" value="1"/>
</dbReference>
<dbReference type="Proteomes" id="UP001370490">
    <property type="component" value="Unassembled WGS sequence"/>
</dbReference>
<evidence type="ECO:0000256" key="1">
    <source>
        <dbReference type="ARBA" id="ARBA00022729"/>
    </source>
</evidence>
<protein>
    <submittedName>
        <fullName evidence="5">Bulb-type lectin domain</fullName>
    </submittedName>
</protein>
<accession>A0AAN8USW1</accession>
<dbReference type="InterPro" id="IPR036426">
    <property type="entry name" value="Bulb-type_lectin_dom_sf"/>
</dbReference>
<dbReference type="AlphaFoldDB" id="A0AAN8USW1"/>
<evidence type="ECO:0000313" key="5">
    <source>
        <dbReference type="EMBL" id="KAK6917406.1"/>
    </source>
</evidence>
<dbReference type="InterPro" id="IPR001480">
    <property type="entry name" value="Bulb-type_lectin_dom"/>
</dbReference>
<gene>
    <name evidence="5" type="ORF">RJ641_018157</name>
</gene>
<name>A0AAN8USW1_9MAGN</name>
<evidence type="ECO:0000256" key="3">
    <source>
        <dbReference type="SAM" id="SignalP"/>
    </source>
</evidence>
<sequence length="104" mass="12047">MVSLEFVLRSLILLLLFRQLFCSLDTINPNQVFRDGDILISKNETFAFGFFSPGKSFQRYVGQSNQTVAWQSFDYPTDTLLPNMKIGLDRKTGLNRFITSWEKI</sequence>
<feature type="domain" description="Bulb-type lectin" evidence="4">
    <location>
        <begin position="63"/>
        <end position="101"/>
    </location>
</feature>
<evidence type="ECO:0000259" key="4">
    <source>
        <dbReference type="Pfam" id="PF01453"/>
    </source>
</evidence>
<evidence type="ECO:0000313" key="6">
    <source>
        <dbReference type="Proteomes" id="UP001370490"/>
    </source>
</evidence>
<dbReference type="Pfam" id="PF01453">
    <property type="entry name" value="B_lectin"/>
    <property type="match status" value="1"/>
</dbReference>
<dbReference type="EMBL" id="JBAMMX010000023">
    <property type="protein sequence ID" value="KAK6917406.1"/>
    <property type="molecule type" value="Genomic_DNA"/>
</dbReference>
<comment type="caution">
    <text evidence="5">The sequence shown here is derived from an EMBL/GenBank/DDBJ whole genome shotgun (WGS) entry which is preliminary data.</text>
</comment>
<evidence type="ECO:0000256" key="2">
    <source>
        <dbReference type="ARBA" id="ARBA00023180"/>
    </source>
</evidence>
<proteinExistence type="predicted"/>
<dbReference type="SUPFAM" id="SSF51110">
    <property type="entry name" value="alpha-D-mannose-specific plant lectins"/>
    <property type="match status" value="1"/>
</dbReference>
<organism evidence="5 6">
    <name type="scientific">Dillenia turbinata</name>
    <dbReference type="NCBI Taxonomy" id="194707"/>
    <lineage>
        <taxon>Eukaryota</taxon>
        <taxon>Viridiplantae</taxon>
        <taxon>Streptophyta</taxon>
        <taxon>Embryophyta</taxon>
        <taxon>Tracheophyta</taxon>
        <taxon>Spermatophyta</taxon>
        <taxon>Magnoliopsida</taxon>
        <taxon>eudicotyledons</taxon>
        <taxon>Gunneridae</taxon>
        <taxon>Pentapetalae</taxon>
        <taxon>Dilleniales</taxon>
        <taxon>Dilleniaceae</taxon>
        <taxon>Dillenia</taxon>
    </lineage>
</organism>
<dbReference type="PANTHER" id="PTHR32444:SF63">
    <property type="entry name" value="G-TYPE LECTIN S-RECEPTOR-LIKE SERINE_THREONINE-PROTEIN KINASE RKS1"/>
    <property type="match status" value="1"/>
</dbReference>